<reference evidence="13" key="1">
    <citation type="submission" date="2022-11" db="UniProtKB">
        <authorList>
            <consortium name="WormBaseParasite"/>
        </authorList>
    </citation>
    <scope>IDENTIFICATION</scope>
</reference>
<sequence>MESILDYQPNAAEDYYALLGCDELSTPEQIQAEYRARVVGSHPDKAVGDEKDDAHQRFQLLQRAKEVLCDPALKRSYDAWRRAGIAVSFKDWIANQSVTQMSMHWASSKPKKAMIMGDEQIKEAEGAASVSAAQPTQSPWAPYSFDGLIVVALLLVCTCAYLKKVPRINSWLLSEKKGFFGIFYKAAVIGTRLHWAVSIVCAITALYAVFIR</sequence>
<comment type="function">
    <text evidence="1">Involved in the early part of the secretory pathway.</text>
</comment>
<dbReference type="InterPro" id="IPR009653">
    <property type="entry name" value="Ksh1"/>
</dbReference>
<organism evidence="12 13">
    <name type="scientific">Plectus sambesii</name>
    <dbReference type="NCBI Taxonomy" id="2011161"/>
    <lineage>
        <taxon>Eukaryota</taxon>
        <taxon>Metazoa</taxon>
        <taxon>Ecdysozoa</taxon>
        <taxon>Nematoda</taxon>
        <taxon>Chromadorea</taxon>
        <taxon>Plectida</taxon>
        <taxon>Plectina</taxon>
        <taxon>Plectoidea</taxon>
        <taxon>Plectidae</taxon>
        <taxon>Plectus</taxon>
    </lineage>
</organism>
<dbReference type="Gene3D" id="1.10.287.110">
    <property type="entry name" value="DnaJ domain"/>
    <property type="match status" value="1"/>
</dbReference>
<keyword evidence="5" id="KW-0732">Signal</keyword>
<keyword evidence="7" id="KW-0333">Golgi apparatus</keyword>
<evidence type="ECO:0000259" key="11">
    <source>
        <dbReference type="PROSITE" id="PS50076"/>
    </source>
</evidence>
<feature type="domain" description="J" evidence="11">
    <location>
        <begin position="14"/>
        <end position="81"/>
    </location>
</feature>
<evidence type="ECO:0000256" key="7">
    <source>
        <dbReference type="ARBA" id="ARBA00023034"/>
    </source>
</evidence>
<dbReference type="SUPFAM" id="SSF46565">
    <property type="entry name" value="Chaperone J-domain"/>
    <property type="match status" value="1"/>
</dbReference>
<evidence type="ECO:0000313" key="12">
    <source>
        <dbReference type="Proteomes" id="UP000887566"/>
    </source>
</evidence>
<dbReference type="Proteomes" id="UP000887566">
    <property type="component" value="Unplaced"/>
</dbReference>
<dbReference type="WBParaSite" id="PSAMB.scaffold3084size19726.g20274.t1">
    <property type="protein sequence ID" value="PSAMB.scaffold3084size19726.g20274.t1"/>
    <property type="gene ID" value="PSAMB.scaffold3084size19726.g20274"/>
</dbReference>
<evidence type="ECO:0000256" key="2">
    <source>
        <dbReference type="ARBA" id="ARBA00004614"/>
    </source>
</evidence>
<keyword evidence="6 10" id="KW-1133">Transmembrane helix</keyword>
<dbReference type="PRINTS" id="PR00625">
    <property type="entry name" value="JDOMAIN"/>
</dbReference>
<proteinExistence type="inferred from homology"/>
<dbReference type="Pfam" id="PF00226">
    <property type="entry name" value="DnaJ"/>
    <property type="match status" value="1"/>
</dbReference>
<keyword evidence="4 10" id="KW-0812">Transmembrane</keyword>
<evidence type="ECO:0000256" key="10">
    <source>
        <dbReference type="SAM" id="Phobius"/>
    </source>
</evidence>
<dbReference type="AlphaFoldDB" id="A0A914W3W8"/>
<dbReference type="GO" id="GO:0000139">
    <property type="term" value="C:Golgi membrane"/>
    <property type="evidence" value="ECO:0007669"/>
    <property type="project" value="UniProtKB-SubCell"/>
</dbReference>
<evidence type="ECO:0000256" key="4">
    <source>
        <dbReference type="ARBA" id="ARBA00022692"/>
    </source>
</evidence>
<evidence type="ECO:0000256" key="5">
    <source>
        <dbReference type="ARBA" id="ARBA00022729"/>
    </source>
</evidence>
<keyword evidence="8 10" id="KW-0472">Membrane</keyword>
<evidence type="ECO:0000256" key="9">
    <source>
        <dbReference type="ARBA" id="ARBA00023186"/>
    </source>
</evidence>
<protein>
    <submittedName>
        <fullName evidence="13">J domain-containing protein</fullName>
    </submittedName>
</protein>
<dbReference type="PROSITE" id="PS50076">
    <property type="entry name" value="DNAJ_2"/>
    <property type="match status" value="1"/>
</dbReference>
<dbReference type="PANTHER" id="PTHR44500:SF1">
    <property type="entry name" value="DNAJ HOMOLOG SUBFAMILY C MEMBER 12"/>
    <property type="match status" value="1"/>
</dbReference>
<dbReference type="InterPro" id="IPR001623">
    <property type="entry name" value="DnaJ_domain"/>
</dbReference>
<evidence type="ECO:0000256" key="1">
    <source>
        <dbReference type="ARBA" id="ARBA00002154"/>
    </source>
</evidence>
<evidence type="ECO:0000256" key="3">
    <source>
        <dbReference type="ARBA" id="ARBA00008961"/>
    </source>
</evidence>
<comment type="similarity">
    <text evidence="3">Belongs to the KISH family.</text>
</comment>
<evidence type="ECO:0000256" key="6">
    <source>
        <dbReference type="ARBA" id="ARBA00022989"/>
    </source>
</evidence>
<dbReference type="InterPro" id="IPR036869">
    <property type="entry name" value="J_dom_sf"/>
</dbReference>
<comment type="subcellular location">
    <subcellularLocation>
        <location evidence="2">Golgi apparatus membrane</location>
        <topology evidence="2">Single-pass type I membrane protein</topology>
    </subcellularLocation>
</comment>
<evidence type="ECO:0000256" key="8">
    <source>
        <dbReference type="ARBA" id="ARBA00023136"/>
    </source>
</evidence>
<dbReference type="InterPro" id="IPR029827">
    <property type="entry name" value="JDP1-like"/>
</dbReference>
<keyword evidence="12" id="KW-1185">Reference proteome</keyword>
<dbReference type="Pfam" id="PF06842">
    <property type="entry name" value="DUF1242"/>
    <property type="match status" value="1"/>
</dbReference>
<accession>A0A914W3W8</accession>
<dbReference type="SMART" id="SM00271">
    <property type="entry name" value="DnaJ"/>
    <property type="match status" value="1"/>
</dbReference>
<dbReference type="CDD" id="cd06257">
    <property type="entry name" value="DnaJ"/>
    <property type="match status" value="1"/>
</dbReference>
<evidence type="ECO:0000313" key="13">
    <source>
        <dbReference type="WBParaSite" id="PSAMB.scaffold3084size19726.g20274.t1"/>
    </source>
</evidence>
<keyword evidence="9" id="KW-0143">Chaperone</keyword>
<dbReference type="PANTHER" id="PTHR44500">
    <property type="entry name" value="DNAJ HOMOLOG SUBFAMILY C MEMBER 12"/>
    <property type="match status" value="1"/>
</dbReference>
<name>A0A914W3W8_9BILA</name>
<feature type="transmembrane region" description="Helical" evidence="10">
    <location>
        <begin position="182"/>
        <end position="210"/>
    </location>
</feature>